<name>A0A0H5QKG5_9EUKA</name>
<sequence length="134" mass="14826">MPIHDGERVNDRGRRRDRDDRFGTDLAKISETMTENIAEGVASVENPLDQGRLCDEGDHLSRGFIDHGNTMAIGLSQSFGDVVQGISGVHIVERVTFGQICTQTGVGFETGREGLMDPTPDMMQLYWIRGQMSL</sequence>
<evidence type="ECO:0000313" key="1">
    <source>
        <dbReference type="EMBL" id="CRZ02122.1"/>
    </source>
</evidence>
<dbReference type="AlphaFoldDB" id="A0A0H5QKG5"/>
<organism evidence="1">
    <name type="scientific">Spongospora subterranea</name>
    <dbReference type="NCBI Taxonomy" id="70186"/>
    <lineage>
        <taxon>Eukaryota</taxon>
        <taxon>Sar</taxon>
        <taxon>Rhizaria</taxon>
        <taxon>Endomyxa</taxon>
        <taxon>Phytomyxea</taxon>
        <taxon>Plasmodiophorida</taxon>
        <taxon>Plasmodiophoridae</taxon>
        <taxon>Spongospora</taxon>
    </lineage>
</organism>
<proteinExistence type="predicted"/>
<protein>
    <submittedName>
        <fullName evidence="1">Uncharacterized protein</fullName>
    </submittedName>
</protein>
<dbReference type="EMBL" id="HACM01001680">
    <property type="protein sequence ID" value="CRZ02122.1"/>
    <property type="molecule type" value="Transcribed_RNA"/>
</dbReference>
<reference evidence="1" key="1">
    <citation type="submission" date="2015-04" db="EMBL/GenBank/DDBJ databases">
        <title>The genome sequence of the plant pathogenic Rhizarian Plasmodiophora brassicae reveals insights in its biotrophic life cycle and the origin of chitin synthesis.</title>
        <authorList>
            <person name="Schwelm A."/>
            <person name="Fogelqvist J."/>
            <person name="Knaust A."/>
            <person name="Julke S."/>
            <person name="Lilja T."/>
            <person name="Dhandapani V."/>
            <person name="Bonilla-Rosso G."/>
            <person name="Karlsson M."/>
            <person name="Shevchenko A."/>
            <person name="Choi S.R."/>
            <person name="Kim H.G."/>
            <person name="Park J.Y."/>
            <person name="Lim Y.P."/>
            <person name="Ludwig-Muller J."/>
            <person name="Dixelius C."/>
        </authorList>
    </citation>
    <scope>NUCLEOTIDE SEQUENCE</scope>
    <source>
        <tissue evidence="1">Potato root galls</tissue>
    </source>
</reference>
<accession>A0A0H5QKG5</accession>